<organism evidence="1 2">
    <name type="scientific">Racocetra persica</name>
    <dbReference type="NCBI Taxonomy" id="160502"/>
    <lineage>
        <taxon>Eukaryota</taxon>
        <taxon>Fungi</taxon>
        <taxon>Fungi incertae sedis</taxon>
        <taxon>Mucoromycota</taxon>
        <taxon>Glomeromycotina</taxon>
        <taxon>Glomeromycetes</taxon>
        <taxon>Diversisporales</taxon>
        <taxon>Gigasporaceae</taxon>
        <taxon>Racocetra</taxon>
    </lineage>
</organism>
<feature type="non-terminal residue" evidence="1">
    <location>
        <position position="1"/>
    </location>
</feature>
<dbReference type="EMBL" id="CAJVQC010005604">
    <property type="protein sequence ID" value="CAG8556050.1"/>
    <property type="molecule type" value="Genomic_DNA"/>
</dbReference>
<keyword evidence="2" id="KW-1185">Reference proteome</keyword>
<reference evidence="1" key="1">
    <citation type="submission" date="2021-06" db="EMBL/GenBank/DDBJ databases">
        <authorList>
            <person name="Kallberg Y."/>
            <person name="Tangrot J."/>
            <person name="Rosling A."/>
        </authorList>
    </citation>
    <scope>NUCLEOTIDE SEQUENCE</scope>
    <source>
        <strain evidence="1">MA461A</strain>
    </source>
</reference>
<evidence type="ECO:0000313" key="1">
    <source>
        <dbReference type="EMBL" id="CAG8556050.1"/>
    </source>
</evidence>
<protein>
    <submittedName>
        <fullName evidence="1">17754_t:CDS:1</fullName>
    </submittedName>
</protein>
<sequence length="279" mass="32105">PHIKHLNTDAQPSYPNLEIELAEWIQTLCTNLKPVSHNMIQVKVAALVKFPQYTIQYPNIDKFKWSSKWLEGFLHYYNFSNHCRTTVIQKLPEELEVIWMKPLAFDMPSNITIDNKGNKTISVRTCGYEKSCFTIVLACIVDGEKLLPTIIFKLKNIPHLEFPSGVKHAWDAIDIKLIKCSFKCCGILVATDESEDDLIFDYNHVENNKVDEYIFSNSKTLDFTTLICKTFCLNNIFISTRPSVPTRPHFNKAFHSNKALRSNKTPLQQDPLLQQDPPS</sequence>
<evidence type="ECO:0000313" key="2">
    <source>
        <dbReference type="Proteomes" id="UP000789920"/>
    </source>
</evidence>
<proteinExistence type="predicted"/>
<dbReference type="Proteomes" id="UP000789920">
    <property type="component" value="Unassembled WGS sequence"/>
</dbReference>
<gene>
    <name evidence="1" type="ORF">RPERSI_LOCUS4162</name>
</gene>
<comment type="caution">
    <text evidence="1">The sequence shown here is derived from an EMBL/GenBank/DDBJ whole genome shotgun (WGS) entry which is preliminary data.</text>
</comment>
<accession>A0ACA9LYI3</accession>
<name>A0ACA9LYI3_9GLOM</name>